<comment type="caution">
    <text evidence="1">The sequence shown here is derived from an EMBL/GenBank/DDBJ whole genome shotgun (WGS) entry which is preliminary data.</text>
</comment>
<gene>
    <name evidence="1" type="ORF">S01H4_53227</name>
</gene>
<proteinExistence type="predicted"/>
<protein>
    <submittedName>
        <fullName evidence="1">Uncharacterized protein</fullName>
    </submittedName>
</protein>
<dbReference type="AlphaFoldDB" id="X1DBB7"/>
<name>X1DBB7_9ZZZZ</name>
<reference evidence="1" key="1">
    <citation type="journal article" date="2014" name="Front. Microbiol.">
        <title>High frequency of phylogenetically diverse reductive dehalogenase-homologous genes in deep subseafloor sedimentary metagenomes.</title>
        <authorList>
            <person name="Kawai M."/>
            <person name="Futagami T."/>
            <person name="Toyoda A."/>
            <person name="Takaki Y."/>
            <person name="Nishi S."/>
            <person name="Hori S."/>
            <person name="Arai W."/>
            <person name="Tsubouchi T."/>
            <person name="Morono Y."/>
            <person name="Uchiyama I."/>
            <person name="Ito T."/>
            <person name="Fujiyama A."/>
            <person name="Inagaki F."/>
            <person name="Takami H."/>
        </authorList>
    </citation>
    <scope>NUCLEOTIDE SEQUENCE</scope>
    <source>
        <strain evidence="1">Expedition CK06-06</strain>
    </source>
</reference>
<feature type="non-terminal residue" evidence="1">
    <location>
        <position position="214"/>
    </location>
</feature>
<accession>X1DBB7</accession>
<sequence>MKIVFTMEEMWNLSPYTAQNIWEIWNAPMIDYLGNLEDITDATKDFGLRMRDLAIKDLQIVKRELKELFPGLFELYNILFGGDAFRKGVRMPKLKFDAGPMPFEELMNTVDDLVKELLSPNTTNEFVRHWGTAIEAVMFEFKSLHDGIKGMFKDVVSGWEQAIQRFMQLSGNFRDKFYQFIRDISNALYQSFVNAIALAASQSMLQAFTRQIAE</sequence>
<evidence type="ECO:0000313" key="1">
    <source>
        <dbReference type="EMBL" id="GAH17492.1"/>
    </source>
</evidence>
<dbReference type="EMBL" id="BART01030492">
    <property type="protein sequence ID" value="GAH17492.1"/>
    <property type="molecule type" value="Genomic_DNA"/>
</dbReference>
<organism evidence="1">
    <name type="scientific">marine sediment metagenome</name>
    <dbReference type="NCBI Taxonomy" id="412755"/>
    <lineage>
        <taxon>unclassified sequences</taxon>
        <taxon>metagenomes</taxon>
        <taxon>ecological metagenomes</taxon>
    </lineage>
</organism>